<accession>A0A2A5C7Q0</accession>
<name>A0A2A5C7Q0_9GAMM</name>
<dbReference type="Proteomes" id="UP000228987">
    <property type="component" value="Unassembled WGS sequence"/>
</dbReference>
<organism evidence="1 2">
    <name type="scientific">SAR86 cluster bacterium</name>
    <dbReference type="NCBI Taxonomy" id="2030880"/>
    <lineage>
        <taxon>Bacteria</taxon>
        <taxon>Pseudomonadati</taxon>
        <taxon>Pseudomonadota</taxon>
        <taxon>Gammaproteobacteria</taxon>
        <taxon>SAR86 cluster</taxon>
    </lineage>
</organism>
<evidence type="ECO:0000313" key="1">
    <source>
        <dbReference type="EMBL" id="PCJ39837.1"/>
    </source>
</evidence>
<reference evidence="2" key="1">
    <citation type="submission" date="2017-08" db="EMBL/GenBank/DDBJ databases">
        <title>A dynamic microbial community with high functional redundancy inhabits the cold, oxic subseafloor aquifer.</title>
        <authorList>
            <person name="Tully B.J."/>
            <person name="Wheat C.G."/>
            <person name="Glazer B.T."/>
            <person name="Huber J.A."/>
        </authorList>
    </citation>
    <scope>NUCLEOTIDE SEQUENCE [LARGE SCALE GENOMIC DNA]</scope>
</reference>
<proteinExistence type="predicted"/>
<protein>
    <submittedName>
        <fullName evidence="1">Uncharacterized protein</fullName>
    </submittedName>
</protein>
<dbReference type="AlphaFoldDB" id="A0A2A5C7Q0"/>
<sequence length="105" mass="12026">MSKITSKEEFEVFINSSNFENSIFADLSQDDLAFFKGQLRFNADGIPGGYWGDIAKAGRMNDKELSEFVEKYFNVDAETFEKCVNYFGDGQGNCTYRYQFNCPDC</sequence>
<gene>
    <name evidence="1" type="ORF">COA71_13210</name>
</gene>
<comment type="caution">
    <text evidence="1">The sequence shown here is derived from an EMBL/GenBank/DDBJ whole genome shotgun (WGS) entry which is preliminary data.</text>
</comment>
<evidence type="ECO:0000313" key="2">
    <source>
        <dbReference type="Proteomes" id="UP000228987"/>
    </source>
</evidence>
<dbReference type="EMBL" id="NVWI01000012">
    <property type="protein sequence ID" value="PCJ39837.1"/>
    <property type="molecule type" value="Genomic_DNA"/>
</dbReference>